<accession>H1HIU7</accession>
<evidence type="ECO:0000313" key="2">
    <source>
        <dbReference type="EMBL" id="EHO74794.1"/>
    </source>
</evidence>
<reference evidence="2 3" key="1">
    <citation type="submission" date="2011-12" db="EMBL/GenBank/DDBJ databases">
        <title>The Genome Sequence of Prevotella maculosa OT 289.</title>
        <authorList>
            <consortium name="The Broad Institute Genome Sequencing Platform"/>
            <person name="Earl A."/>
            <person name="Ward D."/>
            <person name="Feldgarden M."/>
            <person name="Gevers D."/>
            <person name="Izard J."/>
            <person name="Blanton J.M."/>
            <person name="Mathney J."/>
            <person name="Tanner A.C."/>
            <person name="Dewhirst F.E."/>
            <person name="Young S.K."/>
            <person name="Zeng Q."/>
            <person name="Gargeya S."/>
            <person name="Fitzgerald M."/>
            <person name="Haas B."/>
            <person name="Abouelleil A."/>
            <person name="Alvarado L."/>
            <person name="Arachchi H.M."/>
            <person name="Berlin A."/>
            <person name="Chapman S.B."/>
            <person name="Gearin G."/>
            <person name="Goldberg J."/>
            <person name="Griggs A."/>
            <person name="Gujja S."/>
            <person name="Hansen M."/>
            <person name="Heiman D."/>
            <person name="Howarth C."/>
            <person name="Larimer J."/>
            <person name="Lui A."/>
            <person name="MacDonald P.J.P."/>
            <person name="McCowen C."/>
            <person name="Montmayeur A."/>
            <person name="Murphy C."/>
            <person name="Neiman D."/>
            <person name="Pearson M."/>
            <person name="Priest M."/>
            <person name="Roberts A."/>
            <person name="Saif S."/>
            <person name="Shea T."/>
            <person name="Sisk P."/>
            <person name="Stolte C."/>
            <person name="Sykes S."/>
            <person name="Wortman J."/>
            <person name="Nusbaum C."/>
            <person name="Birren B."/>
        </authorList>
    </citation>
    <scope>NUCLEOTIDE SEQUENCE [LARGE SCALE GENOMIC DNA]</scope>
    <source>
        <strain evidence="2 3">OT 289</strain>
    </source>
</reference>
<organism evidence="2 3">
    <name type="scientific">Segatella maculosa OT 289</name>
    <dbReference type="NCBI Taxonomy" id="999422"/>
    <lineage>
        <taxon>Bacteria</taxon>
        <taxon>Pseudomonadati</taxon>
        <taxon>Bacteroidota</taxon>
        <taxon>Bacteroidia</taxon>
        <taxon>Bacteroidales</taxon>
        <taxon>Prevotellaceae</taxon>
        <taxon>Segatella</taxon>
    </lineage>
</organism>
<dbReference type="Proteomes" id="UP000003167">
    <property type="component" value="Unassembled WGS sequence"/>
</dbReference>
<dbReference type="AlphaFoldDB" id="H1HIU7"/>
<dbReference type="EMBL" id="AGEK01000006">
    <property type="protein sequence ID" value="EHO74794.1"/>
    <property type="molecule type" value="Genomic_DNA"/>
</dbReference>
<feature type="region of interest" description="Disordered" evidence="1">
    <location>
        <begin position="1"/>
        <end position="35"/>
    </location>
</feature>
<name>H1HIU7_9BACT</name>
<evidence type="ECO:0000313" key="3">
    <source>
        <dbReference type="Proteomes" id="UP000003167"/>
    </source>
</evidence>
<sequence>MAEGSDKTSKGIQKRLKRGSPPPAPPEGGERELAG</sequence>
<keyword evidence="3" id="KW-1185">Reference proteome</keyword>
<evidence type="ECO:0000256" key="1">
    <source>
        <dbReference type="SAM" id="MobiDB-lite"/>
    </source>
</evidence>
<dbReference type="STRING" id="999422.HMPREF9944_00091"/>
<protein>
    <submittedName>
        <fullName evidence="2">Uncharacterized protein</fullName>
    </submittedName>
</protein>
<gene>
    <name evidence="2" type="ORF">HMPREF9944_00091</name>
</gene>
<dbReference type="HOGENOM" id="CLU_3366508_0_0_10"/>
<comment type="caution">
    <text evidence="2">The sequence shown here is derived from an EMBL/GenBank/DDBJ whole genome shotgun (WGS) entry which is preliminary data.</text>
</comment>
<proteinExistence type="predicted"/>